<comment type="caution">
    <text evidence="2">The sequence shown here is derived from an EMBL/GenBank/DDBJ whole genome shotgun (WGS) entry which is preliminary data.</text>
</comment>
<proteinExistence type="predicted"/>
<organism evidence="2 3">
    <name type="scientific">Pipistrellus kuhlii</name>
    <name type="common">Kuhl's pipistrelle</name>
    <dbReference type="NCBI Taxonomy" id="59472"/>
    <lineage>
        <taxon>Eukaryota</taxon>
        <taxon>Metazoa</taxon>
        <taxon>Chordata</taxon>
        <taxon>Craniata</taxon>
        <taxon>Vertebrata</taxon>
        <taxon>Euteleostomi</taxon>
        <taxon>Mammalia</taxon>
        <taxon>Eutheria</taxon>
        <taxon>Laurasiatheria</taxon>
        <taxon>Chiroptera</taxon>
        <taxon>Yangochiroptera</taxon>
        <taxon>Vespertilionidae</taxon>
        <taxon>Pipistrellus</taxon>
    </lineage>
</organism>
<name>A0A7J7ZJ78_PIPKU</name>
<dbReference type="Proteomes" id="UP000558488">
    <property type="component" value="Unassembled WGS sequence"/>
</dbReference>
<feature type="region of interest" description="Disordered" evidence="1">
    <location>
        <begin position="89"/>
        <end position="117"/>
    </location>
</feature>
<dbReference type="EMBL" id="JACAGB010000003">
    <property type="protein sequence ID" value="KAF6374204.1"/>
    <property type="molecule type" value="Genomic_DNA"/>
</dbReference>
<reference evidence="2 3" key="1">
    <citation type="journal article" date="2020" name="Nature">
        <title>Six reference-quality genomes reveal evolution of bat adaptations.</title>
        <authorList>
            <person name="Jebb D."/>
            <person name="Huang Z."/>
            <person name="Pippel M."/>
            <person name="Hughes G.M."/>
            <person name="Lavrichenko K."/>
            <person name="Devanna P."/>
            <person name="Winkler S."/>
            <person name="Jermiin L.S."/>
            <person name="Skirmuntt E.C."/>
            <person name="Katzourakis A."/>
            <person name="Burkitt-Gray L."/>
            <person name="Ray D.A."/>
            <person name="Sullivan K.A.M."/>
            <person name="Roscito J.G."/>
            <person name="Kirilenko B.M."/>
            <person name="Davalos L.M."/>
            <person name="Corthals A.P."/>
            <person name="Power M.L."/>
            <person name="Jones G."/>
            <person name="Ransome R.D."/>
            <person name="Dechmann D.K.N."/>
            <person name="Locatelli A.G."/>
            <person name="Puechmaille S.J."/>
            <person name="Fedrigo O."/>
            <person name="Jarvis E.D."/>
            <person name="Hiller M."/>
            <person name="Vernes S.C."/>
            <person name="Myers E.W."/>
            <person name="Teeling E.C."/>
        </authorList>
    </citation>
    <scope>NUCLEOTIDE SEQUENCE [LARGE SCALE GENOMIC DNA]</scope>
    <source>
        <strain evidence="2">MPipKuh1</strain>
        <tissue evidence="2">Flight muscle</tissue>
    </source>
</reference>
<protein>
    <submittedName>
        <fullName evidence="2">Uncharacterized protein</fullName>
    </submittedName>
</protein>
<feature type="region of interest" description="Disordered" evidence="1">
    <location>
        <begin position="1"/>
        <end position="55"/>
    </location>
</feature>
<feature type="compositionally biased region" description="Basic and acidic residues" evidence="1">
    <location>
        <begin position="41"/>
        <end position="51"/>
    </location>
</feature>
<dbReference type="AlphaFoldDB" id="A0A7J7ZJ78"/>
<evidence type="ECO:0000313" key="3">
    <source>
        <dbReference type="Proteomes" id="UP000558488"/>
    </source>
</evidence>
<sequence>MNPRLGLDQEGSKGQAGRRAGKRGGGLWSGRLTLPRSPAIYKDKSQEEERGAPLPAPNLIGCRISLWLSLGLRRSQTVLDCAFIMASPARRSQGNGHGGRRAERGERKGGALPPQGWGVPGLLSECRGGQGQAAWLDGENRDAEEGLMGNGPMVSGQGWGQALVHQSQVSCWGGELREGQRAEIAGRVVNPRMQGGEGRT</sequence>
<keyword evidence="3" id="KW-1185">Reference proteome</keyword>
<evidence type="ECO:0000313" key="2">
    <source>
        <dbReference type="EMBL" id="KAF6374204.1"/>
    </source>
</evidence>
<accession>A0A7J7ZJ78</accession>
<evidence type="ECO:0000256" key="1">
    <source>
        <dbReference type="SAM" id="MobiDB-lite"/>
    </source>
</evidence>
<feature type="compositionally biased region" description="Basic and acidic residues" evidence="1">
    <location>
        <begin position="100"/>
        <end position="109"/>
    </location>
</feature>
<gene>
    <name evidence="2" type="ORF">mPipKuh1_009440</name>
</gene>